<protein>
    <submittedName>
        <fullName evidence="1">Uncharacterized protein</fullName>
    </submittedName>
</protein>
<evidence type="ECO:0000313" key="1">
    <source>
        <dbReference type="EMBL" id="GMQ64196.1"/>
    </source>
</evidence>
<name>A0ACB5UMK3_9FIRM</name>
<sequence>MSQANEILIDEQYPNDGPQGIGGWLVLIVIGYIFTLLSTALMIFEIYNLYIDGTVAALTEKKGDYYNPELFLLINFEMVINVLIFLFIVIILIFLFRKKRLYPKLAISLIIGNNIVVGLDHLFCNLIGLETTGVELAQYVGRLVAGVLWIVYFVKSKRVKNTFLN</sequence>
<gene>
    <name evidence="1" type="ORF">AN2V17_34330</name>
</gene>
<comment type="caution">
    <text evidence="1">The sequence shown here is derived from an EMBL/GenBank/DDBJ whole genome shotgun (WGS) entry which is preliminary data.</text>
</comment>
<accession>A0ACB5UMK3</accession>
<dbReference type="EMBL" id="BTPU01000062">
    <property type="protein sequence ID" value="GMQ64196.1"/>
    <property type="molecule type" value="Genomic_DNA"/>
</dbReference>
<evidence type="ECO:0000313" key="2">
    <source>
        <dbReference type="Proteomes" id="UP001374599"/>
    </source>
</evidence>
<dbReference type="Proteomes" id="UP001374599">
    <property type="component" value="Unassembled WGS sequence"/>
</dbReference>
<organism evidence="1 2">
    <name type="scientific">Vallitalea maricola</name>
    <dbReference type="NCBI Taxonomy" id="3074433"/>
    <lineage>
        <taxon>Bacteria</taxon>
        <taxon>Bacillati</taxon>
        <taxon>Bacillota</taxon>
        <taxon>Clostridia</taxon>
        <taxon>Lachnospirales</taxon>
        <taxon>Vallitaleaceae</taxon>
        <taxon>Vallitalea</taxon>
    </lineage>
</organism>
<keyword evidence="2" id="KW-1185">Reference proteome</keyword>
<proteinExistence type="predicted"/>
<reference evidence="1" key="1">
    <citation type="submission" date="2023-09" db="EMBL/GenBank/DDBJ databases">
        <title>Vallitalea sediminicola and Vallitalea maricola sp. nov., anaerobic bacteria isolated from marine sediment.</title>
        <authorList>
            <person name="Hirano S."/>
            <person name="Maeda A."/>
            <person name="Terahara T."/>
            <person name="Mori K."/>
            <person name="Hamada M."/>
            <person name="Matsumoto R."/>
            <person name="Kobayashi T."/>
        </authorList>
    </citation>
    <scope>NUCLEOTIDE SEQUENCE</scope>
    <source>
        <strain evidence="1">AN17-2</strain>
    </source>
</reference>